<name>A0A2G8SMY3_9APHY</name>
<dbReference type="OrthoDB" id="3032208at2759"/>
<proteinExistence type="predicted"/>
<keyword evidence="2" id="KW-1185">Reference proteome</keyword>
<dbReference type="EMBL" id="AYKW01000004">
    <property type="protein sequence ID" value="PIL35122.1"/>
    <property type="molecule type" value="Genomic_DNA"/>
</dbReference>
<dbReference type="AlphaFoldDB" id="A0A2G8SMY3"/>
<gene>
    <name evidence="1" type="ORF">GSI_02910</name>
</gene>
<evidence type="ECO:0000313" key="1">
    <source>
        <dbReference type="EMBL" id="PIL35122.1"/>
    </source>
</evidence>
<evidence type="ECO:0000313" key="2">
    <source>
        <dbReference type="Proteomes" id="UP000230002"/>
    </source>
</evidence>
<dbReference type="Proteomes" id="UP000230002">
    <property type="component" value="Unassembled WGS sequence"/>
</dbReference>
<sequence>MRDPRTRGASRRRQLLHIPEEGDNVTYTNSQRRVILTLVNSVFDDGHRALFSRLAMALAPGCEPAYVTHPTPQAFRPRVVFVWRPLPAAEQSLLRAQHSVFFSIDTTPPLSVAHLTFTLLHFTYTAIQTHVTADYNFDPRRLPRMTHLAYHITPGPVYGIAYFDNLHHAFADASAQGLQLTPNHARPLTVITTWPPDVHELLLWAHYHSWRLMTRCNRLCRMMTFV</sequence>
<organism evidence="1 2">
    <name type="scientific">Ganoderma sinense ZZ0214-1</name>
    <dbReference type="NCBI Taxonomy" id="1077348"/>
    <lineage>
        <taxon>Eukaryota</taxon>
        <taxon>Fungi</taxon>
        <taxon>Dikarya</taxon>
        <taxon>Basidiomycota</taxon>
        <taxon>Agaricomycotina</taxon>
        <taxon>Agaricomycetes</taxon>
        <taxon>Polyporales</taxon>
        <taxon>Polyporaceae</taxon>
        <taxon>Ganoderma</taxon>
    </lineage>
</organism>
<comment type="caution">
    <text evidence="1">The sequence shown here is derived from an EMBL/GenBank/DDBJ whole genome shotgun (WGS) entry which is preliminary data.</text>
</comment>
<reference evidence="1 2" key="1">
    <citation type="journal article" date="2015" name="Sci. Rep.">
        <title>Chromosome-level genome map provides insights into diverse defense mechanisms in the medicinal fungus Ganoderma sinense.</title>
        <authorList>
            <person name="Zhu Y."/>
            <person name="Xu J."/>
            <person name="Sun C."/>
            <person name="Zhou S."/>
            <person name="Xu H."/>
            <person name="Nelson D.R."/>
            <person name="Qian J."/>
            <person name="Song J."/>
            <person name="Luo H."/>
            <person name="Xiang L."/>
            <person name="Li Y."/>
            <person name="Xu Z."/>
            <person name="Ji A."/>
            <person name="Wang L."/>
            <person name="Lu S."/>
            <person name="Hayward A."/>
            <person name="Sun W."/>
            <person name="Li X."/>
            <person name="Schwartz D.C."/>
            <person name="Wang Y."/>
            <person name="Chen S."/>
        </authorList>
    </citation>
    <scope>NUCLEOTIDE SEQUENCE [LARGE SCALE GENOMIC DNA]</scope>
    <source>
        <strain evidence="1 2">ZZ0214-1</strain>
    </source>
</reference>
<accession>A0A2G8SMY3</accession>
<protein>
    <submittedName>
        <fullName evidence="1">Uncharacterized protein</fullName>
    </submittedName>
</protein>